<comment type="caution">
    <text evidence="1">The sequence shown here is derived from an EMBL/GenBank/DDBJ whole genome shotgun (WGS) entry which is preliminary data.</text>
</comment>
<dbReference type="Proteomes" id="UP001230156">
    <property type="component" value="Unassembled WGS sequence"/>
</dbReference>
<accession>A0ABU0YKA2</accession>
<evidence type="ECO:0000313" key="2">
    <source>
        <dbReference type="Proteomes" id="UP001230156"/>
    </source>
</evidence>
<evidence type="ECO:0000313" key="1">
    <source>
        <dbReference type="EMBL" id="MDQ7248150.1"/>
    </source>
</evidence>
<proteinExistence type="predicted"/>
<dbReference type="EMBL" id="JAUYVI010000003">
    <property type="protein sequence ID" value="MDQ7248150.1"/>
    <property type="molecule type" value="Genomic_DNA"/>
</dbReference>
<protein>
    <submittedName>
        <fullName evidence="1">Sce7726 family protein</fullName>
    </submittedName>
</protein>
<name>A0ABU0YKA2_9PROT</name>
<dbReference type="RefSeq" id="WP_379955595.1">
    <property type="nucleotide sequence ID" value="NZ_JAUYVI010000003.1"/>
</dbReference>
<organism evidence="1 2">
    <name type="scientific">Dongia sedimenti</name>
    <dbReference type="NCBI Taxonomy" id="3064282"/>
    <lineage>
        <taxon>Bacteria</taxon>
        <taxon>Pseudomonadati</taxon>
        <taxon>Pseudomonadota</taxon>
        <taxon>Alphaproteobacteria</taxon>
        <taxon>Rhodospirillales</taxon>
        <taxon>Dongiaceae</taxon>
        <taxon>Dongia</taxon>
    </lineage>
</organism>
<gene>
    <name evidence="1" type="ORF">Q8A70_10765</name>
</gene>
<dbReference type="InterPro" id="IPR047729">
    <property type="entry name" value="Sce7726-like"/>
</dbReference>
<sequence>MSALSRLFSSSVLREMAKKGRSGLFARLFSESGLAPSHPDQSVAECFEAAFGRLRRAGLRNEYIYRAALTHNVLLGSHSLATASMLTEFRTGASKADLVILNGTATVYEIKSDRDSLSRLEKQLADYQKVFAKIYVIAGEAHLRDVLEAAPPHVGVMRLARWDRITIIREASDRASNICPRAVFQSLRLSEAQSVLRDLGVIVPEAPNTLLHAVVGASFERLDPDDVHRSTVKTLKRSRGLASLGELVDRLPRSLQPAALSVQIRRKDHDRLVRAIETPLHAAMTWT</sequence>
<dbReference type="NCBIfam" id="NF033832">
    <property type="entry name" value="sce7726_fam"/>
    <property type="match status" value="1"/>
</dbReference>
<keyword evidence="2" id="KW-1185">Reference proteome</keyword>
<reference evidence="2" key="1">
    <citation type="submission" date="2023-08" db="EMBL/GenBank/DDBJ databases">
        <title>Rhodospirillaceae gen. nov., a novel taxon isolated from the Yangtze River Yuezi River estuary sludge.</title>
        <authorList>
            <person name="Ruan L."/>
        </authorList>
    </citation>
    <scope>NUCLEOTIDE SEQUENCE [LARGE SCALE GENOMIC DNA]</scope>
    <source>
        <strain evidence="2">R-7</strain>
    </source>
</reference>